<dbReference type="PROSITE" id="PS50994">
    <property type="entry name" value="INTEGRASE"/>
    <property type="match status" value="1"/>
</dbReference>
<dbReference type="Gene3D" id="3.30.420.10">
    <property type="entry name" value="Ribonuclease H-like superfamily/Ribonuclease H"/>
    <property type="match status" value="1"/>
</dbReference>
<evidence type="ECO:0000313" key="2">
    <source>
        <dbReference type="EMBL" id="SER28904.1"/>
    </source>
</evidence>
<dbReference type="InterPro" id="IPR001584">
    <property type="entry name" value="Integrase_cat-core"/>
</dbReference>
<sequence>QHRKKKLDIHKDLILSWLREHHDLSAAQVYDWLTERYPNFQIGESTVRSYVGALRQEYKIPKERTQRQYEAVPETPMGQQAQLDFGETIQKNEQGKDVKMYFVAILLSHSRYKYMEWLDRPFTTKDLIESHNRAFQYFGGIPYEIVYDQDNLIVVSENRGDLILTSAFEAYRKDMRFKLHVCRKADPESKGKIENVVGFIKKNFAKYRVFTNIDSWNEQAMAWLARTGNGKIHNITKKRPTDVFNLEKEHLRPIFRSFSATNTEPNKDISSIPRVVRKDNTILYKANRYSVPLGTFSPYGTEVHLYIKEKQLTIIHQETGELLGKHQISNSRGKLIQDRTHTRDRSQGIDAFITSVSDKFKDPLKAFTYLSEIRKVFPRYMRDQLQMISKQCEQNNEHVLQEALNACLGMKLFSAGEFKDMIEHVK</sequence>
<evidence type="ECO:0000313" key="3">
    <source>
        <dbReference type="Proteomes" id="UP000199427"/>
    </source>
</evidence>
<gene>
    <name evidence="2" type="ORF">SAMN05216362_1801</name>
</gene>
<dbReference type="GO" id="GO:0003676">
    <property type="term" value="F:nucleic acid binding"/>
    <property type="evidence" value="ECO:0007669"/>
    <property type="project" value="InterPro"/>
</dbReference>
<evidence type="ECO:0000259" key="1">
    <source>
        <dbReference type="PROSITE" id="PS50994"/>
    </source>
</evidence>
<protein>
    <submittedName>
        <fullName evidence="2">Transposase</fullName>
    </submittedName>
</protein>
<dbReference type="Proteomes" id="UP000199427">
    <property type="component" value="Unassembled WGS sequence"/>
</dbReference>
<dbReference type="GO" id="GO:0015074">
    <property type="term" value="P:DNA integration"/>
    <property type="evidence" value="ECO:0007669"/>
    <property type="project" value="InterPro"/>
</dbReference>
<feature type="domain" description="Integrase catalytic" evidence="1">
    <location>
        <begin position="72"/>
        <end position="248"/>
    </location>
</feature>
<dbReference type="InterPro" id="IPR012337">
    <property type="entry name" value="RNaseH-like_sf"/>
</dbReference>
<dbReference type="PANTHER" id="PTHR35004">
    <property type="entry name" value="TRANSPOSASE RV3428C-RELATED"/>
    <property type="match status" value="1"/>
</dbReference>
<organism evidence="2 3">
    <name type="scientific">Piscibacillus halophilus</name>
    <dbReference type="NCBI Taxonomy" id="571933"/>
    <lineage>
        <taxon>Bacteria</taxon>
        <taxon>Bacillati</taxon>
        <taxon>Bacillota</taxon>
        <taxon>Bacilli</taxon>
        <taxon>Bacillales</taxon>
        <taxon>Bacillaceae</taxon>
        <taxon>Piscibacillus</taxon>
    </lineage>
</organism>
<dbReference type="PANTHER" id="PTHR35004:SF6">
    <property type="entry name" value="TRANSPOSASE"/>
    <property type="match status" value="1"/>
</dbReference>
<accession>A0A1H9MYW9</accession>
<feature type="non-terminal residue" evidence="2">
    <location>
        <position position="1"/>
    </location>
</feature>
<dbReference type="STRING" id="571933.SAMN05216362_1801"/>
<dbReference type="EMBL" id="FOES01000080">
    <property type="protein sequence ID" value="SER28904.1"/>
    <property type="molecule type" value="Genomic_DNA"/>
</dbReference>
<name>A0A1H9MYW9_9BACI</name>
<keyword evidence="3" id="KW-1185">Reference proteome</keyword>
<dbReference type="AlphaFoldDB" id="A0A1H9MYW9"/>
<proteinExistence type="predicted"/>
<reference evidence="2 3" key="1">
    <citation type="submission" date="2016-10" db="EMBL/GenBank/DDBJ databases">
        <authorList>
            <person name="de Groot N.N."/>
        </authorList>
    </citation>
    <scope>NUCLEOTIDE SEQUENCE [LARGE SCALE GENOMIC DNA]</scope>
    <source>
        <strain evidence="2 3">DSM 21633</strain>
    </source>
</reference>
<dbReference type="SUPFAM" id="SSF53098">
    <property type="entry name" value="Ribonuclease H-like"/>
    <property type="match status" value="1"/>
</dbReference>
<dbReference type="InterPro" id="IPR036397">
    <property type="entry name" value="RNaseH_sf"/>
</dbReference>
<feature type="non-terminal residue" evidence="2">
    <location>
        <position position="426"/>
    </location>
</feature>
<dbReference type="NCBIfam" id="NF033546">
    <property type="entry name" value="transpos_IS21"/>
    <property type="match status" value="1"/>
</dbReference>